<evidence type="ECO:0000256" key="5">
    <source>
        <dbReference type="ARBA" id="ARBA00022792"/>
    </source>
</evidence>
<gene>
    <name evidence="9" type="ORF">MKK02DRAFT_42626</name>
</gene>
<keyword evidence="8" id="KW-0472">Membrane</keyword>
<dbReference type="PANTHER" id="PTHR12653">
    <property type="entry name" value="NADH-UBIQUINONE OXIDOREDUCTASE 13 KD-B SUBUNIT"/>
    <property type="match status" value="1"/>
</dbReference>
<name>A0AA38HB86_9TREE</name>
<evidence type="ECO:0000256" key="4">
    <source>
        <dbReference type="ARBA" id="ARBA00022660"/>
    </source>
</evidence>
<dbReference type="Pfam" id="PF04716">
    <property type="entry name" value="ETC_C1_NDUFA5"/>
    <property type="match status" value="1"/>
</dbReference>
<comment type="caution">
    <text evidence="9">The sequence shown here is derived from an EMBL/GenBank/DDBJ whole genome shotgun (WGS) entry which is preliminary data.</text>
</comment>
<organism evidence="9 10">
    <name type="scientific">Dioszegia hungarica</name>
    <dbReference type="NCBI Taxonomy" id="4972"/>
    <lineage>
        <taxon>Eukaryota</taxon>
        <taxon>Fungi</taxon>
        <taxon>Dikarya</taxon>
        <taxon>Basidiomycota</taxon>
        <taxon>Agaricomycotina</taxon>
        <taxon>Tremellomycetes</taxon>
        <taxon>Tremellales</taxon>
        <taxon>Bulleribasidiaceae</taxon>
        <taxon>Dioszegia</taxon>
    </lineage>
</organism>
<comment type="subcellular location">
    <subcellularLocation>
        <location evidence="1">Mitochondrion inner membrane</location>
        <topology evidence="1">Peripheral membrane protein</topology>
        <orientation evidence="1">Matrix side</orientation>
    </subcellularLocation>
</comment>
<evidence type="ECO:0000256" key="7">
    <source>
        <dbReference type="ARBA" id="ARBA00023128"/>
    </source>
</evidence>
<proteinExistence type="inferred from homology"/>
<evidence type="ECO:0000256" key="1">
    <source>
        <dbReference type="ARBA" id="ARBA00004443"/>
    </source>
</evidence>
<dbReference type="RefSeq" id="XP_052948014.1">
    <property type="nucleotide sequence ID" value="XM_053092088.1"/>
</dbReference>
<dbReference type="GeneID" id="77731293"/>
<dbReference type="EMBL" id="JAKWFO010000003">
    <property type="protein sequence ID" value="KAI9638237.1"/>
    <property type="molecule type" value="Genomic_DNA"/>
</dbReference>
<evidence type="ECO:0000313" key="10">
    <source>
        <dbReference type="Proteomes" id="UP001164286"/>
    </source>
</evidence>
<evidence type="ECO:0000256" key="2">
    <source>
        <dbReference type="ARBA" id="ARBA00010261"/>
    </source>
</evidence>
<dbReference type="PANTHER" id="PTHR12653:SF0">
    <property type="entry name" value="NADH DEHYDROGENASE [UBIQUINONE] 1 ALPHA SUBCOMPLEX SUBUNIT 5"/>
    <property type="match status" value="1"/>
</dbReference>
<evidence type="ECO:0000256" key="6">
    <source>
        <dbReference type="ARBA" id="ARBA00022982"/>
    </source>
</evidence>
<dbReference type="AlphaFoldDB" id="A0AA38HB86"/>
<comment type="similarity">
    <text evidence="2">Belongs to the complex I NDUFA5 subunit family.</text>
</comment>
<keyword evidence="4" id="KW-0679">Respiratory chain</keyword>
<keyword evidence="7" id="KW-0496">Mitochondrion</keyword>
<keyword evidence="10" id="KW-1185">Reference proteome</keyword>
<evidence type="ECO:0000256" key="3">
    <source>
        <dbReference type="ARBA" id="ARBA00022448"/>
    </source>
</evidence>
<dbReference type="GO" id="GO:0022904">
    <property type="term" value="P:respiratory electron transport chain"/>
    <property type="evidence" value="ECO:0007669"/>
    <property type="project" value="InterPro"/>
</dbReference>
<keyword evidence="6" id="KW-0249">Electron transport</keyword>
<protein>
    <submittedName>
        <fullName evidence="9">ETC complex I subunit conserved region-domain-containing protein</fullName>
    </submittedName>
</protein>
<evidence type="ECO:0000313" key="9">
    <source>
        <dbReference type="EMBL" id="KAI9638237.1"/>
    </source>
</evidence>
<reference evidence="9" key="1">
    <citation type="journal article" date="2022" name="G3 (Bethesda)">
        <title>High quality genome of the basidiomycete yeast Dioszegia hungarica PDD-24b-2 isolated from cloud water.</title>
        <authorList>
            <person name="Jarrige D."/>
            <person name="Haridas S."/>
            <person name="Bleykasten-Grosshans C."/>
            <person name="Joly M."/>
            <person name="Nadalig T."/>
            <person name="Sancelme M."/>
            <person name="Vuilleumier S."/>
            <person name="Grigoriev I.V."/>
            <person name="Amato P."/>
            <person name="Bringel F."/>
        </authorList>
    </citation>
    <scope>NUCLEOTIDE SEQUENCE</scope>
    <source>
        <strain evidence="9">PDD-24b-2</strain>
    </source>
</reference>
<accession>A0AA38HB86</accession>
<evidence type="ECO:0000256" key="8">
    <source>
        <dbReference type="ARBA" id="ARBA00023136"/>
    </source>
</evidence>
<dbReference type="GO" id="GO:0005743">
    <property type="term" value="C:mitochondrial inner membrane"/>
    <property type="evidence" value="ECO:0007669"/>
    <property type="project" value="UniProtKB-SubCell"/>
</dbReference>
<dbReference type="Proteomes" id="UP001164286">
    <property type="component" value="Unassembled WGS sequence"/>
</dbReference>
<sequence>MLRASRPLYSAIASTLKSSTGITGLAVHPDPLPALAGTYKSTLSLLQTLPATSVYRQATEAITKHRLSLVENAGGDIIAAEKGLGGMIETSLEEAKAEEGVAGKMVEWKAWENLQTPSPPNQWRYFDPGSE</sequence>
<keyword evidence="3" id="KW-0813">Transport</keyword>
<dbReference type="InterPro" id="IPR006806">
    <property type="entry name" value="NDUFA5"/>
</dbReference>
<keyword evidence="5" id="KW-0999">Mitochondrion inner membrane</keyword>